<evidence type="ECO:0000313" key="2">
    <source>
        <dbReference type="EMBL" id="KAK3692547.1"/>
    </source>
</evidence>
<dbReference type="Proteomes" id="UP001270362">
    <property type="component" value="Unassembled WGS sequence"/>
</dbReference>
<reference evidence="2" key="1">
    <citation type="journal article" date="2023" name="Mol. Phylogenet. Evol.">
        <title>Genome-scale phylogeny and comparative genomics of the fungal order Sordariales.</title>
        <authorList>
            <person name="Hensen N."/>
            <person name="Bonometti L."/>
            <person name="Westerberg I."/>
            <person name="Brannstrom I.O."/>
            <person name="Guillou S."/>
            <person name="Cros-Aarteil S."/>
            <person name="Calhoun S."/>
            <person name="Haridas S."/>
            <person name="Kuo A."/>
            <person name="Mondo S."/>
            <person name="Pangilinan J."/>
            <person name="Riley R."/>
            <person name="LaButti K."/>
            <person name="Andreopoulos B."/>
            <person name="Lipzen A."/>
            <person name="Chen C."/>
            <person name="Yan M."/>
            <person name="Daum C."/>
            <person name="Ng V."/>
            <person name="Clum A."/>
            <person name="Steindorff A."/>
            <person name="Ohm R.A."/>
            <person name="Martin F."/>
            <person name="Silar P."/>
            <person name="Natvig D.O."/>
            <person name="Lalanne C."/>
            <person name="Gautier V."/>
            <person name="Ament-Velasquez S.L."/>
            <person name="Kruys A."/>
            <person name="Hutchinson M.I."/>
            <person name="Powell A.J."/>
            <person name="Barry K."/>
            <person name="Miller A.N."/>
            <person name="Grigoriev I.V."/>
            <person name="Debuchy R."/>
            <person name="Gladieux P."/>
            <person name="Hiltunen Thoren M."/>
            <person name="Johannesson H."/>
        </authorList>
    </citation>
    <scope>NUCLEOTIDE SEQUENCE</scope>
    <source>
        <strain evidence="2">CBS 314.62</strain>
    </source>
</reference>
<feature type="compositionally biased region" description="Polar residues" evidence="1">
    <location>
        <begin position="1"/>
        <end position="19"/>
    </location>
</feature>
<dbReference type="AlphaFoldDB" id="A0AAE1CFG3"/>
<keyword evidence="3" id="KW-1185">Reference proteome</keyword>
<sequence length="269" mass="29005">MEAQRLTCTAPSPDSTATDRGSKANIIVATDVGADAKKGLDQSKISPAAGENAHMSVSISAGNEQTDSEQNAHSSVSVSAGNKRQTLSKRYASAHFGRYRAEVPLIGASVSRLGGWRGCKCCPFRTWLDSDSSCTTFNHPQAGIADDLAGPRSKQWTKQLADRLEPGMTYEGPETFHVPAGGSPLPAAVIESGSVVGVLCDWAEHALQGFHEKPRIGMAWKSTTNRQAMVRALSRGLSRPTLLWRSWPWPTIHLSGTPGLGTWDWSTWY</sequence>
<dbReference type="EMBL" id="JAULSO010000001">
    <property type="protein sequence ID" value="KAK3692547.1"/>
    <property type="molecule type" value="Genomic_DNA"/>
</dbReference>
<gene>
    <name evidence="2" type="ORF">B0T22DRAFT_16924</name>
</gene>
<evidence type="ECO:0000313" key="3">
    <source>
        <dbReference type="Proteomes" id="UP001270362"/>
    </source>
</evidence>
<proteinExistence type="predicted"/>
<evidence type="ECO:0000256" key="1">
    <source>
        <dbReference type="SAM" id="MobiDB-lite"/>
    </source>
</evidence>
<reference evidence="2" key="2">
    <citation type="submission" date="2023-06" db="EMBL/GenBank/DDBJ databases">
        <authorList>
            <consortium name="Lawrence Berkeley National Laboratory"/>
            <person name="Haridas S."/>
            <person name="Hensen N."/>
            <person name="Bonometti L."/>
            <person name="Westerberg I."/>
            <person name="Brannstrom I.O."/>
            <person name="Guillou S."/>
            <person name="Cros-Aarteil S."/>
            <person name="Calhoun S."/>
            <person name="Kuo A."/>
            <person name="Mondo S."/>
            <person name="Pangilinan J."/>
            <person name="Riley R."/>
            <person name="Labutti K."/>
            <person name="Andreopoulos B."/>
            <person name="Lipzen A."/>
            <person name="Chen C."/>
            <person name="Yanf M."/>
            <person name="Daum C."/>
            <person name="Ng V."/>
            <person name="Clum A."/>
            <person name="Steindorff A."/>
            <person name="Ohm R."/>
            <person name="Martin F."/>
            <person name="Silar P."/>
            <person name="Natvig D."/>
            <person name="Lalanne C."/>
            <person name="Gautier V."/>
            <person name="Ament-Velasquez S.L."/>
            <person name="Kruys A."/>
            <person name="Hutchinson M.I."/>
            <person name="Powell A.J."/>
            <person name="Barry K."/>
            <person name="Miller A.N."/>
            <person name="Grigoriev I.V."/>
            <person name="Debuchy R."/>
            <person name="Gladieux P."/>
            <person name="Thoren M.H."/>
            <person name="Johannesson H."/>
        </authorList>
    </citation>
    <scope>NUCLEOTIDE SEQUENCE</scope>
    <source>
        <strain evidence="2">CBS 314.62</strain>
    </source>
</reference>
<name>A0AAE1CFG3_9PEZI</name>
<feature type="region of interest" description="Disordered" evidence="1">
    <location>
        <begin position="61"/>
        <end position="81"/>
    </location>
</feature>
<feature type="region of interest" description="Disordered" evidence="1">
    <location>
        <begin position="1"/>
        <end position="23"/>
    </location>
</feature>
<protein>
    <submittedName>
        <fullName evidence="2">Uncharacterized protein</fullName>
    </submittedName>
</protein>
<comment type="caution">
    <text evidence="2">The sequence shown here is derived from an EMBL/GenBank/DDBJ whole genome shotgun (WGS) entry which is preliminary data.</text>
</comment>
<organism evidence="2 3">
    <name type="scientific">Podospora appendiculata</name>
    <dbReference type="NCBI Taxonomy" id="314037"/>
    <lineage>
        <taxon>Eukaryota</taxon>
        <taxon>Fungi</taxon>
        <taxon>Dikarya</taxon>
        <taxon>Ascomycota</taxon>
        <taxon>Pezizomycotina</taxon>
        <taxon>Sordariomycetes</taxon>
        <taxon>Sordariomycetidae</taxon>
        <taxon>Sordariales</taxon>
        <taxon>Podosporaceae</taxon>
        <taxon>Podospora</taxon>
    </lineage>
</organism>
<accession>A0AAE1CFG3</accession>